<dbReference type="EMBL" id="QXIS01000006">
    <property type="protein sequence ID" value="RIE06644.1"/>
    <property type="molecule type" value="Genomic_DNA"/>
</dbReference>
<evidence type="ECO:0000259" key="2">
    <source>
        <dbReference type="Pfam" id="PF13476"/>
    </source>
</evidence>
<dbReference type="SUPFAM" id="SSF52540">
    <property type="entry name" value="P-loop containing nucleoside triphosphate hydrolases"/>
    <property type="match status" value="1"/>
</dbReference>
<gene>
    <name evidence="3" type="ORF">SMC7_01155</name>
</gene>
<evidence type="ECO:0000313" key="4">
    <source>
        <dbReference type="Proteomes" id="UP000266328"/>
    </source>
</evidence>
<feature type="coiled-coil region" evidence="1">
    <location>
        <begin position="360"/>
        <end position="401"/>
    </location>
</feature>
<dbReference type="InterPro" id="IPR027417">
    <property type="entry name" value="P-loop_NTPase"/>
</dbReference>
<dbReference type="GO" id="GO:0016887">
    <property type="term" value="F:ATP hydrolysis activity"/>
    <property type="evidence" value="ECO:0007669"/>
    <property type="project" value="InterPro"/>
</dbReference>
<dbReference type="Gene3D" id="3.40.50.300">
    <property type="entry name" value="P-loop containing nucleotide triphosphate hydrolases"/>
    <property type="match status" value="2"/>
</dbReference>
<organism evidence="3 4">
    <name type="scientific">Candidatus Cryosericum terrychapinii</name>
    <dbReference type="NCBI Taxonomy" id="2290919"/>
    <lineage>
        <taxon>Bacteria</taxon>
        <taxon>Pseudomonadati</taxon>
        <taxon>Caldisericota/Cryosericota group</taxon>
        <taxon>Candidatus Cryosericota</taxon>
        <taxon>Candidatus Cryosericia</taxon>
        <taxon>Candidatus Cryosericales</taxon>
        <taxon>Candidatus Cryosericaceae</taxon>
        <taxon>Candidatus Cryosericum</taxon>
    </lineage>
</organism>
<feature type="coiled-coil region" evidence="1">
    <location>
        <begin position="478"/>
        <end position="505"/>
    </location>
</feature>
<keyword evidence="4" id="KW-1185">Reference proteome</keyword>
<name>A0A398D6C0_9BACT</name>
<dbReference type="PANTHER" id="PTHR32114:SF2">
    <property type="entry name" value="ABC TRANSPORTER ABCH.3"/>
    <property type="match status" value="1"/>
</dbReference>
<feature type="domain" description="Rad50/SbcC-type AAA" evidence="2">
    <location>
        <begin position="6"/>
        <end position="203"/>
    </location>
</feature>
<dbReference type="Proteomes" id="UP000266328">
    <property type="component" value="Unassembled WGS sequence"/>
</dbReference>
<evidence type="ECO:0000313" key="3">
    <source>
        <dbReference type="EMBL" id="RIE06644.1"/>
    </source>
</evidence>
<dbReference type="AlphaFoldDB" id="A0A398D6C0"/>
<reference evidence="3 4" key="1">
    <citation type="submission" date="2018-09" db="EMBL/GenBank/DDBJ databases">
        <title>Discovery and Ecogenomic Context for Candidatus Cryosericales, a Global Caldiserica Order Active in Thawing Permafrost.</title>
        <authorList>
            <person name="Martinez M.A."/>
            <person name="Woodcroft B.J."/>
            <person name="Ignacio Espinoza J.C."/>
            <person name="Zayed A."/>
            <person name="Singleton C.M."/>
            <person name="Boyd J."/>
            <person name="Li Y.-F."/>
            <person name="Purvine S."/>
            <person name="Maughan H."/>
            <person name="Hodgkins S.B."/>
            <person name="Anderson D."/>
            <person name="Sederholm M."/>
            <person name="Temperton B."/>
            <person name="Saleska S.R."/>
            <person name="Tyson G.W."/>
            <person name="Rich V.I."/>
        </authorList>
    </citation>
    <scope>NUCLEOTIDE SEQUENCE [LARGE SCALE GENOMIC DNA]</scope>
    <source>
        <strain evidence="3 4">SMC7</strain>
    </source>
</reference>
<proteinExistence type="predicted"/>
<dbReference type="OrthoDB" id="9795626at2"/>
<accession>A0A398D6C0</accession>
<evidence type="ECO:0000256" key="1">
    <source>
        <dbReference type="SAM" id="Coils"/>
    </source>
</evidence>
<keyword evidence="1" id="KW-0175">Coiled coil</keyword>
<dbReference type="Pfam" id="PF13558">
    <property type="entry name" value="SbcC_Walker_B"/>
    <property type="match status" value="1"/>
</dbReference>
<dbReference type="InterPro" id="IPR038729">
    <property type="entry name" value="Rad50/SbcC_AAA"/>
</dbReference>
<comment type="caution">
    <text evidence="3">The sequence shown here is derived from an EMBL/GenBank/DDBJ whole genome shotgun (WGS) entry which is preliminary data.</text>
</comment>
<dbReference type="Pfam" id="PF13476">
    <property type="entry name" value="AAA_23"/>
    <property type="match status" value="1"/>
</dbReference>
<dbReference type="GO" id="GO:0006302">
    <property type="term" value="P:double-strand break repair"/>
    <property type="evidence" value="ECO:0007669"/>
    <property type="project" value="InterPro"/>
</dbReference>
<dbReference type="PANTHER" id="PTHR32114">
    <property type="entry name" value="ABC TRANSPORTER ABCH.3"/>
    <property type="match status" value="1"/>
</dbReference>
<dbReference type="RefSeq" id="WP_119088547.1">
    <property type="nucleotide sequence ID" value="NZ_QXIS01000006.1"/>
</dbReference>
<feature type="coiled-coil region" evidence="1">
    <location>
        <begin position="222"/>
        <end position="269"/>
    </location>
</feature>
<sequence>MRIQTLEVENFMPYRDPVTLDFRDLSLFAIVGETGSGKSSIVDAICYALYGRIPRIRTENGQRENVISRGAKQFHVALTFDLGGATYRIIRQGTAMREDVQIFKDGDQLNQLLKKKDADRYIEETLLHMNFDVFTRIIVLPQGQFDRFLKPDTPRARRDILISLLSLDIYEHIGKAAGAHAGMLMGELGGLDHDLAGIDQNAITDEAMGLLDHAVTDTGHQVALLQEQLKARELTLAMMEQRASKARQLANLQGQLAALRARADEINGDRAHLATSLTLASLQPSLASWACLAAELERLTDERDKASAAVIAAQQALETAQTVRADTSLRAGEAAFAEKLDEISSAIGRLSDLQLFAARLEELQHRTDAATDKAKRLEHSITQLNETMKVQNERRIQLQEALTKARDASIQTEDAFERARSDNAAVVVQQGLRPGDTCPVCGHVVEELVAHAEHLDFARLKTVRDETRKHVEHCQDDLTEHEKKSEADRARLEELARQLTALTTEDKDDRHEAHELTLRLLMDPTVAREGSNNPVAFLHARLTQLRGQETTIHTAQKTIALQLEEQRRKEEDVRTKLTGSQTKAATLEGQRRQAEVQYETLQSDLLAQAGTHGFDSIASMKAAVLPEGELTALQTSVRQYDHDTAAAAAQVEMLEQELGPDLPSEADLEAARAARETAATDFAHAQESLAAARRSKEDLLARRAFLADRLARKEQVTCLLSTYQQVARDFGSKGMVAFVSSGILEQLLVTANDHLRILSKERFELLLDEGDQMMVQDAFSASGPRDVATLSGGETFLASLALALAVKDLLSTSVDLDSFFIDEGFGTLDETTVQGVADVLESLRRDGSLVGIITHRADLVERFETVLEVTNQSGSAHIARREMA</sequence>
<protein>
    <submittedName>
        <fullName evidence="3">SMC family ATPase</fullName>
    </submittedName>
</protein>